<name>A0ABT2CWL5_9BURK</name>
<proteinExistence type="predicted"/>
<organism evidence="2 3">
    <name type="scientific">Massilia terrae</name>
    <dbReference type="NCBI Taxonomy" id="1811224"/>
    <lineage>
        <taxon>Bacteria</taxon>
        <taxon>Pseudomonadati</taxon>
        <taxon>Pseudomonadota</taxon>
        <taxon>Betaproteobacteria</taxon>
        <taxon>Burkholderiales</taxon>
        <taxon>Oxalobacteraceae</taxon>
        <taxon>Telluria group</taxon>
        <taxon>Massilia</taxon>
    </lineage>
</organism>
<protein>
    <submittedName>
        <fullName evidence="2">Uncharacterized protein</fullName>
    </submittedName>
</protein>
<feature type="signal peptide" evidence="1">
    <location>
        <begin position="1"/>
        <end position="24"/>
    </location>
</feature>
<dbReference type="EMBL" id="JANUGU010000002">
    <property type="protein sequence ID" value="MCS0658234.1"/>
    <property type="molecule type" value="Genomic_DNA"/>
</dbReference>
<reference evidence="2 3" key="1">
    <citation type="submission" date="2022-08" db="EMBL/GenBank/DDBJ databases">
        <title>Reclassification of Massilia species as members of the genera Telluria, Duganella, Pseudoduganella, Mokoshia gen. nov. and Zemynaea gen. nov. using orthogonal and non-orthogonal genome-based approaches.</title>
        <authorList>
            <person name="Bowman J.P."/>
        </authorList>
    </citation>
    <scope>NUCLEOTIDE SEQUENCE [LARGE SCALE GENOMIC DNA]</scope>
    <source>
        <strain evidence="2 3">JCM 31606</strain>
    </source>
</reference>
<sequence>MRRSALFSAAGFALLAACSTPYNAPVVVHDSAPFPGIAGAIAQDSTRQVDVVLVHGMCSHDTSWAKDAMDNITKTIRTNTEPQEQSLAAGPSPIQVVERSDKAAGGMVHFHSLVWSPLSAALKQQLDYDNTGSSTDCSKTGECKPKRARYNGKLKDSLLNDCLSDAMIYQGQSNAVMKQAMIAAVSGVLERAEKRPDTAPLIVVAESLGSKLLFDALSDMLQPDAPGRMHELGQAAARRMALVFMVGNQLPILGLAEQQVTPSVAPAGPPDSLQRFLTLRRMAAQTPKRSESLSKLAVVAFTDPNDLLSYRLMPSRYAGPDVVVADVLVSNSSTWFGLLEDPFAAHLNYMQNKDVGAMIACGWPRSKVCN</sequence>
<evidence type="ECO:0000256" key="1">
    <source>
        <dbReference type="SAM" id="SignalP"/>
    </source>
</evidence>
<dbReference type="PROSITE" id="PS51257">
    <property type="entry name" value="PROKAR_LIPOPROTEIN"/>
    <property type="match status" value="1"/>
</dbReference>
<comment type="caution">
    <text evidence="2">The sequence shown here is derived from an EMBL/GenBank/DDBJ whole genome shotgun (WGS) entry which is preliminary data.</text>
</comment>
<keyword evidence="1" id="KW-0732">Signal</keyword>
<evidence type="ECO:0000313" key="3">
    <source>
        <dbReference type="Proteomes" id="UP001204621"/>
    </source>
</evidence>
<gene>
    <name evidence="2" type="ORF">NX778_09175</name>
</gene>
<evidence type="ECO:0000313" key="2">
    <source>
        <dbReference type="EMBL" id="MCS0658234.1"/>
    </source>
</evidence>
<dbReference type="Proteomes" id="UP001204621">
    <property type="component" value="Unassembled WGS sequence"/>
</dbReference>
<accession>A0ABT2CWL5</accession>
<feature type="chain" id="PRO_5045878340" evidence="1">
    <location>
        <begin position="25"/>
        <end position="370"/>
    </location>
</feature>
<keyword evidence="3" id="KW-1185">Reference proteome</keyword>
<dbReference type="RefSeq" id="WP_258811421.1">
    <property type="nucleotide sequence ID" value="NZ_JANUGU010000002.1"/>
</dbReference>